<dbReference type="PANTHER" id="PTHR13140">
    <property type="entry name" value="MYOSIN"/>
    <property type="match status" value="1"/>
</dbReference>
<evidence type="ECO:0000256" key="3">
    <source>
        <dbReference type="ARBA" id="ARBA00023203"/>
    </source>
</evidence>
<dbReference type="Pfam" id="PF00063">
    <property type="entry name" value="Myosin_head"/>
    <property type="match status" value="1"/>
</dbReference>
<dbReference type="PANTHER" id="PTHR13140:SF802">
    <property type="entry name" value="UNCONVENTIONAL MYOSIN-IB ISOFORM X1"/>
    <property type="match status" value="1"/>
</dbReference>
<evidence type="ECO:0000313" key="6">
    <source>
        <dbReference type="EMBL" id="ESP03703.1"/>
    </source>
</evidence>
<keyword evidence="2" id="KW-0067">ATP-binding</keyword>
<keyword evidence="4" id="KW-0518">Myosin</keyword>
<comment type="similarity">
    <text evidence="4">Belongs to the TRAFAC class myosin-kinesin ATPase superfamily. Myosin family.</text>
</comment>
<gene>
    <name evidence="6" type="ORF">LOTGIDRAFT_148659</name>
</gene>
<dbReference type="OrthoDB" id="6108017at2759"/>
<feature type="non-terminal residue" evidence="6">
    <location>
        <position position="1"/>
    </location>
</feature>
<dbReference type="KEGG" id="lgi:LOTGIDRAFT_148659"/>
<dbReference type="STRING" id="225164.V4B0L7"/>
<evidence type="ECO:0000256" key="2">
    <source>
        <dbReference type="ARBA" id="ARBA00022840"/>
    </source>
</evidence>
<dbReference type="GO" id="GO:0005886">
    <property type="term" value="C:plasma membrane"/>
    <property type="evidence" value="ECO:0007669"/>
    <property type="project" value="TreeGrafter"/>
</dbReference>
<dbReference type="InterPro" id="IPR000048">
    <property type="entry name" value="IQ_motif_EF-hand-BS"/>
</dbReference>
<name>V4B0L7_LOTGI</name>
<dbReference type="EMBL" id="KB199908">
    <property type="protein sequence ID" value="ESP03703.1"/>
    <property type="molecule type" value="Genomic_DNA"/>
</dbReference>
<dbReference type="AlphaFoldDB" id="V4B0L7"/>
<dbReference type="RefSeq" id="XP_009045610.1">
    <property type="nucleotide sequence ID" value="XM_009047362.1"/>
</dbReference>
<keyword evidence="7" id="KW-1185">Reference proteome</keyword>
<dbReference type="Gene3D" id="6.20.240.20">
    <property type="match status" value="1"/>
</dbReference>
<proteinExistence type="inferred from homology"/>
<dbReference type="GO" id="GO:0000146">
    <property type="term" value="F:microfilament motor activity"/>
    <property type="evidence" value="ECO:0007669"/>
    <property type="project" value="TreeGrafter"/>
</dbReference>
<dbReference type="GO" id="GO:0007015">
    <property type="term" value="P:actin filament organization"/>
    <property type="evidence" value="ECO:0007669"/>
    <property type="project" value="TreeGrafter"/>
</dbReference>
<dbReference type="GO" id="GO:0005902">
    <property type="term" value="C:microvillus"/>
    <property type="evidence" value="ECO:0007669"/>
    <property type="project" value="TreeGrafter"/>
</dbReference>
<evidence type="ECO:0000256" key="4">
    <source>
        <dbReference type="PROSITE-ProRule" id="PRU00782"/>
    </source>
</evidence>
<comment type="caution">
    <text evidence="4">Lacks conserved residue(s) required for the propagation of feature annotation.</text>
</comment>
<accession>V4B0L7</accession>
<organism evidence="6 7">
    <name type="scientific">Lottia gigantea</name>
    <name type="common">Giant owl limpet</name>
    <dbReference type="NCBI Taxonomy" id="225164"/>
    <lineage>
        <taxon>Eukaryota</taxon>
        <taxon>Metazoa</taxon>
        <taxon>Spiralia</taxon>
        <taxon>Lophotrochozoa</taxon>
        <taxon>Mollusca</taxon>
        <taxon>Gastropoda</taxon>
        <taxon>Patellogastropoda</taxon>
        <taxon>Lottioidea</taxon>
        <taxon>Lottiidae</taxon>
        <taxon>Lottia</taxon>
    </lineage>
</organism>
<dbReference type="GO" id="GO:0005737">
    <property type="term" value="C:cytoplasm"/>
    <property type="evidence" value="ECO:0007669"/>
    <property type="project" value="TreeGrafter"/>
</dbReference>
<keyword evidence="4" id="KW-0505">Motor protein</keyword>
<dbReference type="InterPro" id="IPR027417">
    <property type="entry name" value="P-loop_NTPase"/>
</dbReference>
<dbReference type="Pfam" id="PF00612">
    <property type="entry name" value="IQ"/>
    <property type="match status" value="1"/>
</dbReference>
<dbReference type="GeneID" id="20235418"/>
<reference evidence="6 7" key="1">
    <citation type="journal article" date="2013" name="Nature">
        <title>Insights into bilaterian evolution from three spiralian genomes.</title>
        <authorList>
            <person name="Simakov O."/>
            <person name="Marletaz F."/>
            <person name="Cho S.J."/>
            <person name="Edsinger-Gonzales E."/>
            <person name="Havlak P."/>
            <person name="Hellsten U."/>
            <person name="Kuo D.H."/>
            <person name="Larsson T."/>
            <person name="Lv J."/>
            <person name="Arendt D."/>
            <person name="Savage R."/>
            <person name="Osoegawa K."/>
            <person name="de Jong P."/>
            <person name="Grimwood J."/>
            <person name="Chapman J.A."/>
            <person name="Shapiro H."/>
            <person name="Aerts A."/>
            <person name="Otillar R.P."/>
            <person name="Terry A.Y."/>
            <person name="Boore J.L."/>
            <person name="Grigoriev I.V."/>
            <person name="Lindberg D.R."/>
            <person name="Seaver E.C."/>
            <person name="Weisblat D.A."/>
            <person name="Putnam N.H."/>
            <person name="Rokhsar D.S."/>
        </authorList>
    </citation>
    <scope>NUCLEOTIDE SEQUENCE [LARGE SCALE GENOMIC DNA]</scope>
</reference>
<dbReference type="GO" id="GO:0051015">
    <property type="term" value="F:actin filament binding"/>
    <property type="evidence" value="ECO:0007669"/>
    <property type="project" value="TreeGrafter"/>
</dbReference>
<dbReference type="PROSITE" id="PS51456">
    <property type="entry name" value="MYOSIN_MOTOR"/>
    <property type="match status" value="1"/>
</dbReference>
<keyword evidence="3 4" id="KW-0009">Actin-binding</keyword>
<dbReference type="CTD" id="20235418"/>
<evidence type="ECO:0000313" key="7">
    <source>
        <dbReference type="Proteomes" id="UP000030746"/>
    </source>
</evidence>
<sequence>CRLMENVRVKRAGYAFRQSYSIFLYRYKMLAKETWPSWKGEAKEGVKLVLESQNIPSEEYAFGKTKIFIRNPKTLFEIEERRRDKMEDLAVMIQKVWKGWKQLMIYKKMKQSQIVISARYRGYWVSYHVYGWNG</sequence>
<dbReference type="GO" id="GO:0005524">
    <property type="term" value="F:ATP binding"/>
    <property type="evidence" value="ECO:0007669"/>
    <property type="project" value="UniProtKB-KW"/>
</dbReference>
<evidence type="ECO:0000256" key="1">
    <source>
        <dbReference type="ARBA" id="ARBA00022741"/>
    </source>
</evidence>
<feature type="domain" description="Myosin motor" evidence="5">
    <location>
        <begin position="1"/>
        <end position="83"/>
    </location>
</feature>
<dbReference type="GO" id="GO:0006897">
    <property type="term" value="P:endocytosis"/>
    <property type="evidence" value="ECO:0007669"/>
    <property type="project" value="TreeGrafter"/>
</dbReference>
<dbReference type="InterPro" id="IPR001609">
    <property type="entry name" value="Myosin_head_motor_dom-like"/>
</dbReference>
<dbReference type="SMART" id="SM00015">
    <property type="entry name" value="IQ"/>
    <property type="match status" value="2"/>
</dbReference>
<dbReference type="Gene3D" id="1.20.5.190">
    <property type="match status" value="1"/>
</dbReference>
<dbReference type="GO" id="GO:0016459">
    <property type="term" value="C:myosin complex"/>
    <property type="evidence" value="ECO:0007669"/>
    <property type="project" value="UniProtKB-KW"/>
</dbReference>
<protein>
    <recommendedName>
        <fullName evidence="5">Myosin motor domain-containing protein</fullName>
    </recommendedName>
</protein>
<keyword evidence="1" id="KW-0547">Nucleotide-binding</keyword>
<dbReference type="SUPFAM" id="SSF52540">
    <property type="entry name" value="P-loop containing nucleoside triphosphate hydrolases"/>
    <property type="match status" value="1"/>
</dbReference>
<dbReference type="GO" id="GO:0030048">
    <property type="term" value="P:actin filament-based movement"/>
    <property type="evidence" value="ECO:0007669"/>
    <property type="project" value="TreeGrafter"/>
</dbReference>
<evidence type="ECO:0000259" key="5">
    <source>
        <dbReference type="PROSITE" id="PS51456"/>
    </source>
</evidence>
<dbReference type="Proteomes" id="UP000030746">
    <property type="component" value="Unassembled WGS sequence"/>
</dbReference>